<organism evidence="3 4">
    <name type="scientific">Mikania micrantha</name>
    <name type="common">bitter vine</name>
    <dbReference type="NCBI Taxonomy" id="192012"/>
    <lineage>
        <taxon>Eukaryota</taxon>
        <taxon>Viridiplantae</taxon>
        <taxon>Streptophyta</taxon>
        <taxon>Embryophyta</taxon>
        <taxon>Tracheophyta</taxon>
        <taxon>Spermatophyta</taxon>
        <taxon>Magnoliopsida</taxon>
        <taxon>eudicotyledons</taxon>
        <taxon>Gunneridae</taxon>
        <taxon>Pentapetalae</taxon>
        <taxon>asterids</taxon>
        <taxon>campanulids</taxon>
        <taxon>Asterales</taxon>
        <taxon>Asteraceae</taxon>
        <taxon>Asteroideae</taxon>
        <taxon>Heliantheae alliance</taxon>
        <taxon>Eupatorieae</taxon>
        <taxon>Mikania</taxon>
    </lineage>
</organism>
<dbReference type="AlphaFoldDB" id="A0A5N6P5X7"/>
<gene>
    <name evidence="3" type="ORF">E3N88_12117</name>
</gene>
<dbReference type="OrthoDB" id="774313at2759"/>
<feature type="region of interest" description="Disordered" evidence="2">
    <location>
        <begin position="335"/>
        <end position="355"/>
    </location>
</feature>
<evidence type="ECO:0000313" key="3">
    <source>
        <dbReference type="EMBL" id="KAD5960645.1"/>
    </source>
</evidence>
<evidence type="ECO:0000256" key="1">
    <source>
        <dbReference type="SAM" id="Coils"/>
    </source>
</evidence>
<dbReference type="EMBL" id="SZYD01000006">
    <property type="protein sequence ID" value="KAD5960645.1"/>
    <property type="molecule type" value="Genomic_DNA"/>
</dbReference>
<proteinExistence type="predicted"/>
<name>A0A5N6P5X7_9ASTR</name>
<keyword evidence="4" id="KW-1185">Reference proteome</keyword>
<evidence type="ECO:0000313" key="4">
    <source>
        <dbReference type="Proteomes" id="UP000326396"/>
    </source>
</evidence>
<feature type="coiled-coil region" evidence="1">
    <location>
        <begin position="170"/>
        <end position="204"/>
    </location>
</feature>
<dbReference type="PANTHER" id="PTHR35164">
    <property type="entry name" value="EXPRESSED PROTEIN"/>
    <property type="match status" value="1"/>
</dbReference>
<dbReference type="PANTHER" id="PTHR35164:SF9">
    <property type="entry name" value="EXPRESSED PROTEIN"/>
    <property type="match status" value="1"/>
</dbReference>
<accession>A0A5N6P5X7</accession>
<comment type="caution">
    <text evidence="3">The sequence shown here is derived from an EMBL/GenBank/DDBJ whole genome shotgun (WGS) entry which is preliminary data.</text>
</comment>
<protein>
    <submittedName>
        <fullName evidence="3">Uncharacterized protein</fullName>
    </submittedName>
</protein>
<keyword evidence="1" id="KW-0175">Coiled coil</keyword>
<reference evidence="3 4" key="1">
    <citation type="submission" date="2019-05" db="EMBL/GenBank/DDBJ databases">
        <title>Mikania micrantha, genome provides insights into the molecular mechanism of rapid growth.</title>
        <authorList>
            <person name="Liu B."/>
        </authorList>
    </citation>
    <scope>NUCLEOTIDE SEQUENCE [LARGE SCALE GENOMIC DNA]</scope>
    <source>
        <strain evidence="3">NLD-2019</strain>
        <tissue evidence="3">Leaf</tissue>
    </source>
</reference>
<sequence length="385" mass="44408">MLLLRKNRKSTVIAELREIKERAFSELKRLEDSLSYSRKEIESRDNQINLLSNQLESAKAFEVKLGERVDSIEELKKGILELEYQQTKIELEESKLEAVTLKEKLKNQVDQNGNLNSFLKTKTLKDEIAMLKSEVRIATETEEKSKKAMDDLALALREVVTEDNTSNEKLKLSQEHVNHLKEEIKVLKQELELQTNTSERLRGEAEESILAWTGKEIGFYKFQHSSKQRSELKDLLAKKEESLHFLTKENERSRINEAMDGENMKEFKRLLAVKAEANKSCEDKEQTEVITTSVSSLYEDHLDGRTTPRQMFNDDDTILKESVFDSGYTDLSGSGQFKDVDNNVNGRSNKNHSEDSEDKGFYMYGLYGQKKLFRKIGELILGMSE</sequence>
<feature type="coiled-coil region" evidence="1">
    <location>
        <begin position="77"/>
        <end position="111"/>
    </location>
</feature>
<dbReference type="Proteomes" id="UP000326396">
    <property type="component" value="Linkage Group LG14"/>
</dbReference>
<evidence type="ECO:0000256" key="2">
    <source>
        <dbReference type="SAM" id="MobiDB-lite"/>
    </source>
</evidence>